<keyword evidence="2" id="KW-0472">Membrane</keyword>
<sequence length="3245" mass="363808">MLNRLLLVACVLIDIAVLLYFFYWNRFTAWILGIVIRLVYWNAGASSLWLEIGAIQFSILNGRILLKDVHYHTSNQTIKIVKAQIAWRYWIRSPMMEEDIENSTPRNPSCRIQITLHGLEWFLYNRTSAFDAILSHLRSSSAANRDNARERNVLRKSATSLSLAPSFLAGSLRSRTPQVVQRFAIWVRQQLPNLDPKELLPLGIVVNKGAIICGNSSTPSLLIAEFQSATGTFGVMRSRSKYDLYKQMLSLSFKHALVRMNENHNYQEAMTSTGEVINGYIDRSVIPCTHMIRGLLNHGASQSGSSNATYSIFNKVWNRLKLYRLVRDYLNPKKSMHPKKRDKSRNDDIPIGMDFSTLEYAVERKILEAPLLELSYYVDVAGIVPSRPPSGANDPASSLDIGNGDVGPEWGVDLVIRGGTLRYGPWADRQRVELQRAFFPPTYQNPEPTVRLEPGDQRLWTALKVFIEFRDQVDLHIPFREASKNWQWDGLSEATHRPRKREPAYLHLTAGDRSSVSYLMPMIAGTDGYEPILEVHLDTITVTSSLNDIRLVSAETCRVHCELPSPLAWNAERVWSIAVSLRNPILFIIRDHVNMFTDLGKDWTSGPPTHYYRFVPMVYLFEFDMHHYELNLYANDQNIIDKPLMKEENAIFTLIGDRLKSQTTIPSNVFRPDSINITFTVDIPDASLNLSLPRWNTNALHSPAEGSSLAKIVSLSMDGSYLYYAEVREENVEQLKLNLMANTVVFKALGWSIRYFMILRDNLFGSFTHFSTLYEYLERRARGLTPGDPVLQKYREGKANMMQVEMFIQLQNGMIVLPAGLPGYEISHTSSESSTQCTTIGNCVILSFPGFQVQLRAHDHYMEMTLNIDTITGSIEPDYPEKVAFLPRRKNIFMLDGIDITANRLFGPAPRNLTYVCIWEIVLGRFKACLNASDALVLASAGNAFRVNFADILNAPAADYIPPLYPDLNFLKVALTSLDVVWKLGEAALHVSLPDGFTLDNNDLGGQEYRKLTSVRLPHLTAKAFLTQAESPVWLEAGSLSTDLHLDMYSLPYGWQKNAEAQAQFVEEQDRKTGRARRMFDLLREADAKHKGYQMHKSGVYLPQPSVSGFDRYYRRRQSKFNTQKDTATSFDDIIAEQSSESDQDFTLSKHLSGGDQFTATHFSRRRPAAVDDNEDMSSGDESDDEDLTERSDSDWGDSDYSQSSAPKSLARRYFLLTRHNVVDRGWNPVQWDDNSPFHCIRNSKLPPFLSSQTSRYSSQRHLYTSFPKALHDGGDDEHDTTIIRVTQRRATEATLTPLVIDVFSILEKDASNTNLTAELVIDKLMASYITQVSEELEMIHTKRTVLDIQLESVNVRTILHLPAPNPKVETSDFDAIPPNKFAILEAYLHGISVSGIISPESHSVTATLELAKLQLSPLLNTDHRVDILPDVLSFSLGDALVSLSNSHHKIECSTAFVQITRAAPEVLVLTGLATLDCVERVGAIGKRRGHHVARVHSIVHQIIQHSTSGDSVVDRLSTIQPSFLVQIGVPHELRINLTFRFLFHLRDCLFHLRGRKVAFETTQLEDDDDQRLLDALRARLVSLDPDTNPEPYLRKLASLFSLDGGPGVSQSISRTYSSSHVSVKVSQLRLAALDKTSPTPSELLLDDLVFAIRIRTFDFIDITRPVSMSQTSLRHKDNRFSQRISVSSCIGRTKLTVFPHLMNVAQETLRVQRLHRGLLPTSMKSPQNGEGTKRIDMVQVDFTCYFHDLLVQAVAEMLIFEFGFTDFQSVSMILSKAGRAQGTNHTFQLGCLFLRARSPHGPQHNEQDELASIVSSDLRVSLVTQEQSPGLDARVVAGIGDVRFIRFTVPRSALRLYHFFEEWRADFLPGIESMIHAMLSEVEKSASETPAPPEPSTSAQLKIQLHVAVNSAGIYLRVMHDTWVSWEVSDTVVHWNTPNASQNEAAQTFGTQISSQMFCIVSRSPDTHAETVMKLKLPSMFLSGQTESGCVNAIALMHYVEFKIKPSHWDTLLGVQQKFGQDFNDLVSLVQESRMKRPKFAESRKPTSVQQSQHFAVFLQMDGFRVGFEGLSSVLYLECPGIRGKFDTIPEQSWSVDVSDLALSLAPRTATGPRTTWFDRQRPSAFVVIDFQIIASSREEAEKGLTKNLKMSVTKIHAVMQPSSIGEIGDFVDEIQAEMLERKEQRAHELAAFKQKAQSILRTLEVDAEQKEQKKLISWLHQYVIEFNIHNVGVAFPLAHDHVVTFTPEKNRPLRAFLFSIKSVSFATQHGETGQATMNSFSFQFISSFKQHDPHSFSGESHETHNKLVYPEMKAHVRLSGSALSRQIFIRAMVSGFILELDSTIPEYVFSLFDVYREGKERMTKLSANLPQTVTAPEAPSERKQGELPTSNIFASLNFLSGKVRMYSTAATSRAKGFSGSWEPADSQILDMGAEIFDLPVVSVWAEYRGVPATQDAPSNRDSEPSVLMFKSTVHSSHNVLRPTLLPFLTELMSQVEHRMRVVHSPSLPSISSDKALSPPGAEGTSSGTRSPLQISFALRIDKSRLELTCHPDVNVVAGLTWESGGFVINASPDAHKVTFTGSVGGLSVGLKHGFLSEDCVRLDARNLAFSVSFAKTEVDQNSISSVSFALETEFFGGVRFSRLQDMLCFKAVWLDRIPMFNNVPLDYQEPSSEPRSRTITGSTNVAATTSSNTPKQEFVTVIIVRIRQINLDIDLGQSISAVNFNLSNTILRTKLTDRSNEVSFSVGGLKLSGRGNLSGEADVSNFVFQTIRRTHSRSPTLSNNRMLELRMTSGPLVIMLESDYQKLLHYRAEPLAVEILDDWSMTLPLSEEKDRPLSLSFTVSSPEVVAVATVGTIPKLMSYANKFQANLEAQREGASRESKTFRVSRTPKPDNPLSAVAEAMIHSARARFKEAEPSLSYVIRQDMSLRLDLLQLVVFPRNMNDAEVAQFVGREVRGHLSRLVESEASSAKRDIRLSFSTMKISRFTHLGHAAISVPGLIDGKKWLEDLMKDAQGADIVGLPSINMHMISEEMRHGGKRVLAYDFDSQFLRGQGMIHDEDIYITLNVGLYSWLTVLRKTLTREMEQVKATAEWRNIPSIVTIARKKPVDSVNLSPSKSTSLPPTTVSSSSQSPPVRDLEAIASESSKPAPTASNAEGSNTSAGNALLYQPGTRHIERLTMRQLGDATPDVMHPFFMKKAGFSLEDSLPVYVHEYATAPLEKIMEALLKLYSKQLLAGSEIDT</sequence>
<feature type="region of interest" description="Disordered" evidence="1">
    <location>
        <begin position="1159"/>
        <end position="1205"/>
    </location>
</feature>
<dbReference type="PANTHER" id="PTHR32085">
    <property type="entry name" value="PROTEIN CSF1"/>
    <property type="match status" value="1"/>
</dbReference>
<dbReference type="Pfam" id="PF21678">
    <property type="entry name" value="Csf1_N"/>
    <property type="match status" value="1"/>
</dbReference>
<evidence type="ECO:0000259" key="3">
    <source>
        <dbReference type="Pfam" id="PF21678"/>
    </source>
</evidence>
<evidence type="ECO:0000256" key="2">
    <source>
        <dbReference type="SAM" id="Phobius"/>
    </source>
</evidence>
<dbReference type="EMBL" id="AWSO01000035">
    <property type="protein sequence ID" value="ESK97103.1"/>
    <property type="molecule type" value="Genomic_DNA"/>
</dbReference>
<feature type="region of interest" description="Disordered" evidence="1">
    <location>
        <begin position="3113"/>
        <end position="3168"/>
    </location>
</feature>
<protein>
    <submittedName>
        <fullName evidence="4">Fermentation associated protein</fullName>
    </submittedName>
</protein>
<dbReference type="PANTHER" id="PTHR32085:SF3">
    <property type="entry name" value="PROTEIN CSF1"/>
    <property type="match status" value="1"/>
</dbReference>
<dbReference type="STRING" id="1381753.V2XD31"/>
<evidence type="ECO:0000313" key="4">
    <source>
        <dbReference type="EMBL" id="ESK97103.1"/>
    </source>
</evidence>
<proteinExistence type="predicted"/>
<dbReference type="InterPro" id="IPR048636">
    <property type="entry name" value="Csf1_N"/>
</dbReference>
<dbReference type="GO" id="GO:0006113">
    <property type="term" value="P:fermentation"/>
    <property type="evidence" value="ECO:0007669"/>
    <property type="project" value="InterPro"/>
</dbReference>
<dbReference type="InterPro" id="IPR029636">
    <property type="entry name" value="Csf1"/>
</dbReference>
<dbReference type="KEGG" id="mrr:Moror_6324"/>
<evidence type="ECO:0000256" key="1">
    <source>
        <dbReference type="SAM" id="MobiDB-lite"/>
    </source>
</evidence>
<reference evidence="4 5" key="1">
    <citation type="journal article" date="2014" name="BMC Genomics">
        <title>Genome and secretome analysis of the hemibiotrophic fungal pathogen, Moniliophthora roreri, which causes frosty pod rot disease of cacao: mechanisms of the biotrophic and necrotrophic phases.</title>
        <authorList>
            <person name="Meinhardt L.W."/>
            <person name="Costa G.G.L."/>
            <person name="Thomazella D.P.T."/>
            <person name="Teixeira P.J.P.L."/>
            <person name="Carazzolle M.F."/>
            <person name="Schuster S.C."/>
            <person name="Carlson J.E."/>
            <person name="Guiltinan M.J."/>
            <person name="Mieczkowski P."/>
            <person name="Farmer A."/>
            <person name="Ramaraj T."/>
            <person name="Crozier J."/>
            <person name="Davis R.E."/>
            <person name="Shao J."/>
            <person name="Melnick R.L."/>
            <person name="Pereira G.A.G."/>
            <person name="Bailey B.A."/>
        </authorList>
    </citation>
    <scope>NUCLEOTIDE SEQUENCE [LARGE SCALE GENOMIC DNA]</scope>
    <source>
        <strain evidence="4 5">MCA 2997</strain>
    </source>
</reference>
<feature type="compositionally biased region" description="Acidic residues" evidence="1">
    <location>
        <begin position="1172"/>
        <end position="1188"/>
    </location>
</feature>
<keyword evidence="5" id="KW-1185">Reference proteome</keyword>
<dbReference type="HOGENOM" id="CLU_000463_0_0_1"/>
<comment type="caution">
    <text evidence="4">The sequence shown here is derived from an EMBL/GenBank/DDBJ whole genome shotgun (WGS) entry which is preliminary data.</text>
</comment>
<feature type="domain" description="Csf1 N-terminal" evidence="3">
    <location>
        <begin position="17"/>
        <end position="780"/>
    </location>
</feature>
<dbReference type="OrthoDB" id="10051416at2759"/>
<gene>
    <name evidence="4" type="ORF">Moror_6324</name>
</gene>
<organism evidence="4 5">
    <name type="scientific">Moniliophthora roreri (strain MCA 2997)</name>
    <name type="common">Cocoa frosty pod rot fungus</name>
    <name type="synonym">Crinipellis roreri</name>
    <dbReference type="NCBI Taxonomy" id="1381753"/>
    <lineage>
        <taxon>Eukaryota</taxon>
        <taxon>Fungi</taxon>
        <taxon>Dikarya</taxon>
        <taxon>Basidiomycota</taxon>
        <taxon>Agaricomycotina</taxon>
        <taxon>Agaricomycetes</taxon>
        <taxon>Agaricomycetidae</taxon>
        <taxon>Agaricales</taxon>
        <taxon>Marasmiineae</taxon>
        <taxon>Marasmiaceae</taxon>
        <taxon>Moniliophthora</taxon>
    </lineage>
</organism>
<feature type="compositionally biased region" description="Low complexity" evidence="1">
    <location>
        <begin position="3117"/>
        <end position="3137"/>
    </location>
</feature>
<feature type="compositionally biased region" description="Polar residues" evidence="1">
    <location>
        <begin position="3146"/>
        <end position="3166"/>
    </location>
</feature>
<dbReference type="GO" id="GO:0016020">
    <property type="term" value="C:membrane"/>
    <property type="evidence" value="ECO:0007669"/>
    <property type="project" value="InterPro"/>
</dbReference>
<keyword evidence="2" id="KW-0812">Transmembrane</keyword>
<name>V2XD31_MONRO</name>
<accession>V2XD31</accession>
<feature type="region of interest" description="Disordered" evidence="1">
    <location>
        <begin position="2512"/>
        <end position="2531"/>
    </location>
</feature>
<evidence type="ECO:0000313" key="5">
    <source>
        <dbReference type="Proteomes" id="UP000017559"/>
    </source>
</evidence>
<dbReference type="Proteomes" id="UP000017559">
    <property type="component" value="Unassembled WGS sequence"/>
</dbReference>
<feature type="transmembrane region" description="Helical" evidence="2">
    <location>
        <begin position="6"/>
        <end position="23"/>
    </location>
</feature>
<keyword evidence="2" id="KW-1133">Transmembrane helix</keyword>